<dbReference type="PANTHER" id="PTHR35580:SF1">
    <property type="entry name" value="PHYTASE-LIKE DOMAIN-CONTAINING PROTEIN"/>
    <property type="match status" value="1"/>
</dbReference>
<dbReference type="Gene3D" id="2.120.10.30">
    <property type="entry name" value="TolB, C-terminal domain"/>
    <property type="match status" value="1"/>
</dbReference>
<evidence type="ECO:0000313" key="3">
    <source>
        <dbReference type="Proteomes" id="UP000598271"/>
    </source>
</evidence>
<protein>
    <recommendedName>
        <fullName evidence="1">PKD domain-containing protein</fullName>
    </recommendedName>
</protein>
<dbReference type="AlphaFoldDB" id="A0A8J3D312"/>
<dbReference type="SUPFAM" id="SSF101898">
    <property type="entry name" value="NHL repeat"/>
    <property type="match status" value="2"/>
</dbReference>
<name>A0A8J3D312_9BACT</name>
<gene>
    <name evidence="2" type="ORF">GCM10007390_29640</name>
</gene>
<proteinExistence type="predicted"/>
<dbReference type="PANTHER" id="PTHR35580">
    <property type="entry name" value="CELL SURFACE GLYCOPROTEIN (S-LAYER PROTEIN)-LIKE PROTEIN"/>
    <property type="match status" value="1"/>
</dbReference>
<dbReference type="InterPro" id="IPR000601">
    <property type="entry name" value="PKD_dom"/>
</dbReference>
<dbReference type="EMBL" id="BMXF01000002">
    <property type="protein sequence ID" value="GHB73575.1"/>
    <property type="molecule type" value="Genomic_DNA"/>
</dbReference>
<organism evidence="2 3">
    <name type="scientific">Persicitalea jodogahamensis</name>
    <dbReference type="NCBI Taxonomy" id="402147"/>
    <lineage>
        <taxon>Bacteria</taxon>
        <taxon>Pseudomonadati</taxon>
        <taxon>Bacteroidota</taxon>
        <taxon>Cytophagia</taxon>
        <taxon>Cytophagales</taxon>
        <taxon>Spirosomataceae</taxon>
        <taxon>Persicitalea</taxon>
    </lineage>
</organism>
<reference evidence="2 3" key="1">
    <citation type="journal article" date="2014" name="Int. J. Syst. Evol. Microbiol.">
        <title>Complete genome sequence of Corynebacterium casei LMG S-19264T (=DSM 44701T), isolated from a smear-ripened cheese.</title>
        <authorList>
            <consortium name="US DOE Joint Genome Institute (JGI-PGF)"/>
            <person name="Walter F."/>
            <person name="Albersmeier A."/>
            <person name="Kalinowski J."/>
            <person name="Ruckert C."/>
        </authorList>
    </citation>
    <scope>NUCLEOTIDE SEQUENCE [LARGE SCALE GENOMIC DNA]</scope>
    <source>
        <strain evidence="2 3">KCTC 12866</strain>
    </source>
</reference>
<sequence length="626" mass="66074">MPTAATTVGVKNTTYTYALVTSAPADIKGVTWKVQQGNTVLKQTERSDTTAFSHTYAVSGTYTVNAEIEMVCGDKSTLTITTSTTVKTCVLPSAITVVSSVNDTYRYKLLTSAPADVKSVAWKVTNGTTVLAQQSRTDTTAFSYAFTTAGTYTVTAEIESVCGDKITQTTNTTFDPGISASARFTAWKLGSSGNDIGRGVAVDAASNVYVVGTYTSSFSFGPTGMGVDGFNDIFIAKYNSKGDGLWIQRITGNETEEVKDIAIDANGDVYVAGEVSSNAGYFANPNDVRLGVISRKPVKGKSDAFLAKYNRDGELIWFRNYGGGNPESATSIVLHPSGIYMTGIFGAANTILGSVTLAGLGVEGKFEMFLAKLNYSGDVLWAVSSGGFESDYASNVAVDPDGNVYMLGSYQSPGTFRSASGASDNKSSNVTPDIFIAKYDSFGNLQRFHQGNSGTFVYGNALAINNGALYATGMVGGNKYGSTSVNYRGGEGDIFLARYNLNTLDMEWIRTAGSPGFDAGNKIVFDKAGNIYMAGLLSDNCQFGSTTIRSAGDTDGFLAQYDPNGNFRFAKAIGSTSEDGFNSLAMNSTGTLIFMVGYSAGSINLNGTTTLPAMGGLDVLITRYPD</sequence>
<dbReference type="InterPro" id="IPR011042">
    <property type="entry name" value="6-blade_b-propeller_TolB-like"/>
</dbReference>
<keyword evidence="3" id="KW-1185">Reference proteome</keyword>
<evidence type="ECO:0000313" key="2">
    <source>
        <dbReference type="EMBL" id="GHB73575.1"/>
    </source>
</evidence>
<evidence type="ECO:0000259" key="1">
    <source>
        <dbReference type="PROSITE" id="PS50093"/>
    </source>
</evidence>
<comment type="caution">
    <text evidence="2">The sequence shown here is derived from an EMBL/GenBank/DDBJ whole genome shotgun (WGS) entry which is preliminary data.</text>
</comment>
<dbReference type="InterPro" id="IPR052918">
    <property type="entry name" value="Motility_Chemotaxis_Reg"/>
</dbReference>
<dbReference type="Proteomes" id="UP000598271">
    <property type="component" value="Unassembled WGS sequence"/>
</dbReference>
<dbReference type="PROSITE" id="PS50093">
    <property type="entry name" value="PKD"/>
    <property type="match status" value="1"/>
</dbReference>
<accession>A0A8J3D312</accession>
<feature type="domain" description="PKD" evidence="1">
    <location>
        <begin position="31"/>
        <end position="91"/>
    </location>
</feature>